<evidence type="ECO:0000313" key="5">
    <source>
        <dbReference type="Proteomes" id="UP000011645"/>
    </source>
</evidence>
<dbReference type="EMBL" id="CP002062">
    <property type="protein sequence ID" value="ADJ15876.1"/>
    <property type="molecule type" value="Genomic_DNA"/>
</dbReference>
<name>D8J6S3_HALJB</name>
<feature type="region of interest" description="Disordered" evidence="1">
    <location>
        <begin position="27"/>
        <end position="47"/>
    </location>
</feature>
<dbReference type="EMBL" id="AOHV01000024">
    <property type="protein sequence ID" value="ELY37972.1"/>
    <property type="molecule type" value="Genomic_DNA"/>
</dbReference>
<dbReference type="RefSeq" id="WP_008415746.1">
    <property type="nucleotide sequence ID" value="NC_014297.1"/>
</dbReference>
<dbReference type="GeneID" id="54763665"/>
<reference evidence="3 5" key="2">
    <citation type="journal article" date="2014" name="PLoS Genet.">
        <title>Phylogenetically driven sequencing of extremely halophilic archaea reveals strategies for static and dynamic osmo-response.</title>
        <authorList>
            <person name="Becker E.A."/>
            <person name="Seitzer P.M."/>
            <person name="Tritt A."/>
            <person name="Larsen D."/>
            <person name="Krusor M."/>
            <person name="Yao A.I."/>
            <person name="Wu D."/>
            <person name="Madern D."/>
            <person name="Eisen J.A."/>
            <person name="Darling A.E."/>
            <person name="Facciotti M.T."/>
        </authorList>
    </citation>
    <scope>NUCLEOTIDE SEQUENCE [LARGE SCALE GENOMIC DNA]</scope>
    <source>
        <strain evidence="3">B3</strain>
        <strain evidence="5">DSM 18796 / CECT 7217 / JCM 14584 / KCTC 4019 / B3</strain>
    </source>
</reference>
<evidence type="ECO:0008006" key="6">
    <source>
        <dbReference type="Google" id="ProtNLM"/>
    </source>
</evidence>
<proteinExistence type="predicted"/>
<dbReference type="OrthoDB" id="192468at2157"/>
<dbReference type="KEGG" id="hje:HacjB3_12475"/>
<dbReference type="Proteomes" id="UP000000390">
    <property type="component" value="Chromosome"/>
</dbReference>
<dbReference type="AlphaFoldDB" id="D8J6S3"/>
<accession>D8J6S3</accession>
<sequence length="47" mass="5577">MIVDKCRLCEFYVVVESPADHHRLIQAHERREHGEIGPDRLDRHPDT</sequence>
<dbReference type="HOGENOM" id="CLU_3162986_0_0_2"/>
<gene>
    <name evidence="2" type="ordered locus">HacjB3_12475</name>
    <name evidence="3" type="ORF">C497_07669</name>
</gene>
<dbReference type="PATRIC" id="fig|795797.18.peg.2498"/>
<organism evidence="2 4">
    <name type="scientific">Halalkalicoccus jeotgali (strain DSM 18796 / CECT 7217 / JCM 14584 / KCTC 4019 / B3)</name>
    <dbReference type="NCBI Taxonomy" id="795797"/>
    <lineage>
        <taxon>Archaea</taxon>
        <taxon>Methanobacteriati</taxon>
        <taxon>Methanobacteriota</taxon>
        <taxon>Stenosarchaea group</taxon>
        <taxon>Halobacteria</taxon>
        <taxon>Halobacteriales</taxon>
        <taxon>Halococcaceae</taxon>
        <taxon>Halalkalicoccus</taxon>
    </lineage>
</organism>
<evidence type="ECO:0000313" key="4">
    <source>
        <dbReference type="Proteomes" id="UP000000390"/>
    </source>
</evidence>
<keyword evidence="5" id="KW-1185">Reference proteome</keyword>
<reference evidence="2 4" key="1">
    <citation type="journal article" date="2010" name="J. Bacteriol.">
        <title>Complete genome sequence of Halalkalicoccus jeotgali B3(T), an extremely halophilic archaeon.</title>
        <authorList>
            <person name="Roh S.W."/>
            <person name="Nam Y.D."/>
            <person name="Nam S.H."/>
            <person name="Choi S.H."/>
            <person name="Park H.S."/>
            <person name="Bae J.W."/>
        </authorList>
    </citation>
    <scope>NUCLEOTIDE SEQUENCE [LARGE SCALE GENOMIC DNA]</scope>
    <source>
        <strain evidence="2">B3</strain>
        <strain evidence="4">DSM 18796 / CECT 7217 / JCM 14584 / KCTC 4019 / B3</strain>
    </source>
</reference>
<dbReference type="Proteomes" id="UP000011645">
    <property type="component" value="Unassembled WGS sequence"/>
</dbReference>
<evidence type="ECO:0000313" key="3">
    <source>
        <dbReference type="EMBL" id="ELY37972.1"/>
    </source>
</evidence>
<protein>
    <recommendedName>
        <fullName evidence="6">C2H2-type domain-containing protein</fullName>
    </recommendedName>
</protein>
<evidence type="ECO:0000256" key="1">
    <source>
        <dbReference type="SAM" id="MobiDB-lite"/>
    </source>
</evidence>
<dbReference type="eggNOG" id="arCOG13692">
    <property type="taxonomic scope" value="Archaea"/>
</dbReference>
<evidence type="ECO:0000313" key="2">
    <source>
        <dbReference type="EMBL" id="ADJ15876.1"/>
    </source>
</evidence>